<evidence type="ECO:0000313" key="6">
    <source>
        <dbReference type="Proteomes" id="UP000008461"/>
    </source>
</evidence>
<dbReference type="InterPro" id="IPR001599">
    <property type="entry name" value="Macroglobln_a2"/>
</dbReference>
<accession>F4L5Y1</accession>
<reference evidence="5 6" key="1">
    <citation type="journal article" date="2011" name="Stand. Genomic Sci.">
        <title>Complete genome sequence of Haliscomenobacter hydrossis type strain (O).</title>
        <authorList>
            <consortium name="US DOE Joint Genome Institute (JGI-PGF)"/>
            <person name="Daligault H."/>
            <person name="Lapidus A."/>
            <person name="Zeytun A."/>
            <person name="Nolan M."/>
            <person name="Lucas S."/>
            <person name="Del Rio T.G."/>
            <person name="Tice H."/>
            <person name="Cheng J.F."/>
            <person name="Tapia R."/>
            <person name="Han C."/>
            <person name="Goodwin L."/>
            <person name="Pitluck S."/>
            <person name="Liolios K."/>
            <person name="Pagani I."/>
            <person name="Ivanova N."/>
            <person name="Huntemann M."/>
            <person name="Mavromatis K."/>
            <person name="Mikhailova N."/>
            <person name="Pati A."/>
            <person name="Chen A."/>
            <person name="Palaniappan K."/>
            <person name="Land M."/>
            <person name="Hauser L."/>
            <person name="Brambilla E.M."/>
            <person name="Rohde M."/>
            <person name="Verbarg S."/>
            <person name="Goker M."/>
            <person name="Bristow J."/>
            <person name="Eisen J.A."/>
            <person name="Markowitz V."/>
            <person name="Hugenholtz P."/>
            <person name="Kyrpides N.C."/>
            <person name="Klenk H.P."/>
            <person name="Woyke T."/>
        </authorList>
    </citation>
    <scope>NUCLEOTIDE SEQUENCE [LARGE SCALE GENOMIC DNA]</scope>
    <source>
        <strain evidence="6">ATCC 27775 / DSM 1100 / LMG 10767 / O</strain>
    </source>
</reference>
<dbReference type="GO" id="GO:0004866">
    <property type="term" value="F:endopeptidase inhibitor activity"/>
    <property type="evidence" value="ECO:0007669"/>
    <property type="project" value="InterPro"/>
</dbReference>
<dbReference type="PANTHER" id="PTHR40094:SF1">
    <property type="entry name" value="UBIQUITIN DOMAIN-CONTAINING PROTEIN"/>
    <property type="match status" value="1"/>
</dbReference>
<dbReference type="InterPro" id="IPR047565">
    <property type="entry name" value="Alpha-macroglob_thiol-ester_cl"/>
</dbReference>
<dbReference type="Gene3D" id="1.25.40.10">
    <property type="entry name" value="Tetratricopeptide repeat domain"/>
    <property type="match status" value="1"/>
</dbReference>
<dbReference type="Proteomes" id="UP000008461">
    <property type="component" value="Chromosome"/>
</dbReference>
<feature type="domain" description="Alpha-2-macroglobulin" evidence="4">
    <location>
        <begin position="1284"/>
        <end position="1374"/>
    </location>
</feature>
<dbReference type="SUPFAM" id="SSF48239">
    <property type="entry name" value="Terpenoid cyclases/Protein prenyltransferases"/>
    <property type="match status" value="1"/>
</dbReference>
<feature type="coiled-coil region" evidence="2">
    <location>
        <begin position="1655"/>
        <end position="1683"/>
    </location>
</feature>
<evidence type="ECO:0000313" key="5">
    <source>
        <dbReference type="EMBL" id="AEE53041.1"/>
    </source>
</evidence>
<evidence type="ECO:0000256" key="3">
    <source>
        <dbReference type="SAM" id="MobiDB-lite"/>
    </source>
</evidence>
<dbReference type="OrthoDB" id="9767116at2"/>
<dbReference type="PANTHER" id="PTHR40094">
    <property type="entry name" value="ALPHA-2-MACROGLOBULIN HOMOLOG"/>
    <property type="match status" value="1"/>
</dbReference>
<dbReference type="InterPro" id="IPR041246">
    <property type="entry name" value="Bact_MG10"/>
</dbReference>
<evidence type="ECO:0000256" key="1">
    <source>
        <dbReference type="ARBA" id="ARBA00010556"/>
    </source>
</evidence>
<dbReference type="HOGENOM" id="CLU_001849_0_0_10"/>
<sequence>MYFYKSLHPVLDKHTKMKNNQKSLIQWTFLTLASLLVILTGFSKNAFSTKRPMTLKDYPKEWKQIDSLENQGLLRSALEKVDILYARAKQEKESAQVLKALIYRCKYVSNLEENGEILSINRLREELSTADFPEKPIIQSMLGQLYQKYQDENYWRFNDRTTIEAYKPEDLATWSLEQIQDESAKLYLASVEDPRLRSSLLKTLDPIILPGVNAEGLRPTLFDLMAFRAITHFANSRSRISTPAYKFYIDSPLAFADAASFASASFPTKDETSYQRRALLLYQEVIKMHLNDAQPDALIDADLLRIDFVHENATLPNKDELYLTALDNLGKKYPTHPASAGAAYRTAQFYASKGRQYNAQDKNTEKYRLDLKKAKAICEDCIKKFPKSSGAQACKNLISSLLNRSISVQLEEVSGPKNPVLIQVGFRNSSKIFLRLVQLTPEQRDKHRKMRQEEGDAFLRKLKPLRKWNASLPDDGDLQEHFTELKTDGLELGFYALIAADDDAMGTKERRPAIAFFHVSNFGILTRNDDTGALNLVVVNRETGEPIPGVEATFFSNEYNRTSRVYEDVEMGKGKTDQDGFISSNIRNRSIRVRFIQGKDQLYLNDSYYSYSRELREDVTQNTYFFLDRAIYRPGQTIYYKGIAVENRPNEKPVILTNTKVTVTFFDANQQEIERKELVTNAYGSFNGTFVAPAGGLRGRMSLISSIGASSTSFNVEEYKRPTFEVTLKPLEGEAKLDDQISVKGEAKAFAGNNITGAKVTYRVVRQTRIPWWMMWRWGGYWPGNAEAQEIAIGETQTDDQGQFTVSFQAQPDRSVAPADKPEFQFTVYADVVDITGETHSTERSVTIGYVTLSVDLNLAERMDQSKTQHLGISTKNLDGQFQAAAGKIKIYRLQAPTQPYQNRLWEAPDRPSITEKDFRAAFPTLPFGKEDKPENWTKLDLILENNFNTAQNDSIALPMSQLAPGHYAVELSTQDAKGEKIEFTKFFQTYNSQTKQVPANTIFWKDWEKSSVEPGELANLLLASGLKDLKILLETEKDNRIRNRKWVNLQGWLEEGYTAREADRGNVQYLLAYVWKGRAYSDHLTLTVPWSNQELKVEYQSFRDKLKPGQDEEWRLRISGPKGEQVAAEMVATLYDESLDQFAANSWSMWPFSSQSYSAYRWGNQAFGAVSANYYIATRQEDEKGKAYPALNWFGYLYDGEEGDMRVGGRPRVAMMRSATMNDAMEQEESAPAPANAPAGGLNKPEAYALEKAAKDSDGVADKPVPTKTAPADFQPRTNLKETVFFMPELATDASGAIIIKFKMNEALTRWKFLGLAHTKDLKIGNTTRSVLTQKELMVQPNAPRFFREGDEIEFTAKVSNLSGQALNGTASLQLFDAVNGQAIDAAFANTNETKAFSVAIGQSAPLSWKLKIPVGGASAVTYRVMASAGSFSDGEENALPVLSNRMLVTETLPLFVRSKQTRNFTLASMAEGFKSSTMQPHQFTLEFTSNPAWLAVKSLPYLMEYPHECSEQIFSRFYANTLAAHVVDQHPKIRQVFDKWKNSATALQSNLRANQELKSVLLEETPWVLEAQSEEKQRQQIAILFDLDRMANEEVAAIGKLRERQMADGAWSWFPGGTGSWYITQHLASGFGHLAKLGVKPKLASDEMALKAIEYCDAQIAEAYENLKKAEREKRLKLSDDNLWDMYIHYLYTRSFYPKATSTKEATEARNYFIQQAKTYWTKKGNYQQGMLALALHRLEDKTTPAQIVKSLNERAIRSDELGMYWKSPAGYYWYEAPIETQSLMIELFAEVGKDDKAVDELKVWLLRNKQTTHWKTTKATSEAIYALLVTQGKVDMLADAQPVKLEFKQMKNKGSQAAIGKAQNDAEEGTGYFKTSWKGKDVQPGMEQVTVSNPNAGIAWGAMYWQYFEQLDKIKSFEATPLTLRKKLFKEEKTATGPKLREITANEPLRPGDKLIVRVELRSDRDMEYIHLKDMRASGFEPMNVLSQYKYQGGLGYYESTGDAATHFFIDYLRKGTYVFEYPIRVVHKGSFSNGISSIQCMYAPEFSSFSSGERVEVK</sequence>
<dbReference type="InterPro" id="IPR002890">
    <property type="entry name" value="MG2"/>
</dbReference>
<proteinExistence type="inferred from homology"/>
<comment type="similarity">
    <text evidence="1">Belongs to the protease inhibitor I39 (alpha-2-macroglobulin) family. Bacterial alpha-2-macroglobulin subfamily.</text>
</comment>
<dbReference type="eggNOG" id="COG2373">
    <property type="taxonomic scope" value="Bacteria"/>
</dbReference>
<dbReference type="InterPro" id="IPR008930">
    <property type="entry name" value="Terpenoid_cyclase/PrenylTrfase"/>
</dbReference>
<organism evidence="5 6">
    <name type="scientific">Haliscomenobacter hydrossis (strain ATCC 27775 / DSM 1100 / LMG 10767 / O)</name>
    <dbReference type="NCBI Taxonomy" id="760192"/>
    <lineage>
        <taxon>Bacteria</taxon>
        <taxon>Pseudomonadati</taxon>
        <taxon>Bacteroidota</taxon>
        <taxon>Saprospiria</taxon>
        <taxon>Saprospirales</taxon>
        <taxon>Haliscomenobacteraceae</taxon>
        <taxon>Haliscomenobacter</taxon>
    </lineage>
</organism>
<evidence type="ECO:0000256" key="2">
    <source>
        <dbReference type="SAM" id="Coils"/>
    </source>
</evidence>
<name>F4L5Y1_HALH1</name>
<dbReference type="SMART" id="SM01419">
    <property type="entry name" value="Thiol-ester_cl"/>
    <property type="match status" value="1"/>
</dbReference>
<dbReference type="Gene3D" id="1.50.10.20">
    <property type="match status" value="1"/>
</dbReference>
<protein>
    <submittedName>
        <fullName evidence="5">Alpha-2-macroglobulin domain protein</fullName>
    </submittedName>
</protein>
<feature type="region of interest" description="Disordered" evidence="3">
    <location>
        <begin position="1254"/>
        <end position="1275"/>
    </location>
</feature>
<dbReference type="Pfam" id="PF17973">
    <property type="entry name" value="bMG10"/>
    <property type="match status" value="1"/>
</dbReference>
<keyword evidence="6" id="KW-1185">Reference proteome</keyword>
<dbReference type="Pfam" id="PF00207">
    <property type="entry name" value="A2M"/>
    <property type="match status" value="1"/>
</dbReference>
<dbReference type="InterPro" id="IPR051802">
    <property type="entry name" value="YfhM-like"/>
</dbReference>
<keyword evidence="2" id="KW-0175">Coiled coil</keyword>
<dbReference type="InterPro" id="IPR011990">
    <property type="entry name" value="TPR-like_helical_dom_sf"/>
</dbReference>
<dbReference type="Gene3D" id="2.60.40.1930">
    <property type="match status" value="1"/>
</dbReference>
<dbReference type="Pfam" id="PF01835">
    <property type="entry name" value="MG2"/>
    <property type="match status" value="1"/>
</dbReference>
<dbReference type="SMART" id="SM01360">
    <property type="entry name" value="A2M"/>
    <property type="match status" value="1"/>
</dbReference>
<dbReference type="KEGG" id="hhy:Halhy_5215"/>
<gene>
    <name evidence="5" type="ordered locus">Halhy_5215</name>
</gene>
<evidence type="ECO:0000259" key="4">
    <source>
        <dbReference type="SMART" id="SM01360"/>
    </source>
</evidence>
<dbReference type="EMBL" id="CP002691">
    <property type="protein sequence ID" value="AEE53041.1"/>
    <property type="molecule type" value="Genomic_DNA"/>
</dbReference>
<dbReference type="STRING" id="760192.Halhy_5215"/>
<reference key="2">
    <citation type="submission" date="2011-04" db="EMBL/GenBank/DDBJ databases">
        <title>Complete sequence of chromosome of Haliscomenobacter hydrossis DSM 1100.</title>
        <authorList>
            <consortium name="US DOE Joint Genome Institute (JGI-PGF)"/>
            <person name="Lucas S."/>
            <person name="Han J."/>
            <person name="Lapidus A."/>
            <person name="Bruce D."/>
            <person name="Goodwin L."/>
            <person name="Pitluck S."/>
            <person name="Peters L."/>
            <person name="Kyrpides N."/>
            <person name="Mavromatis K."/>
            <person name="Ivanova N."/>
            <person name="Ovchinnikova G."/>
            <person name="Pagani I."/>
            <person name="Daligault H."/>
            <person name="Detter J.C."/>
            <person name="Han C."/>
            <person name="Land M."/>
            <person name="Hauser L."/>
            <person name="Markowitz V."/>
            <person name="Cheng J.-F."/>
            <person name="Hugenholtz P."/>
            <person name="Woyke T."/>
            <person name="Wu D."/>
            <person name="Verbarg S."/>
            <person name="Frueling A."/>
            <person name="Brambilla E."/>
            <person name="Klenk H.-P."/>
            <person name="Eisen J.A."/>
        </authorList>
    </citation>
    <scope>NUCLEOTIDE SEQUENCE</scope>
    <source>
        <strain>DSM 1100</strain>
    </source>
</reference>